<feature type="domain" description="Histidine kinase" evidence="15">
    <location>
        <begin position="761"/>
        <end position="976"/>
    </location>
</feature>
<dbReference type="InterPro" id="IPR001610">
    <property type="entry name" value="PAC"/>
</dbReference>
<dbReference type="Gene3D" id="3.30.450.20">
    <property type="entry name" value="PAS domain"/>
    <property type="match status" value="4"/>
</dbReference>
<feature type="domain" description="PAC" evidence="18">
    <location>
        <begin position="370"/>
        <end position="421"/>
    </location>
</feature>
<keyword evidence="12" id="KW-0472">Membrane</keyword>
<dbReference type="GO" id="GO:0030295">
    <property type="term" value="F:protein kinase activator activity"/>
    <property type="evidence" value="ECO:0007669"/>
    <property type="project" value="TreeGrafter"/>
</dbReference>
<dbReference type="Pfam" id="PF13188">
    <property type="entry name" value="PAS_8"/>
    <property type="match status" value="1"/>
</dbReference>
<dbReference type="InterPro" id="IPR036890">
    <property type="entry name" value="HATPase_C_sf"/>
</dbReference>
<keyword evidence="6" id="KW-0812">Transmembrane</keyword>
<dbReference type="SMART" id="SM00387">
    <property type="entry name" value="HATPase_c"/>
    <property type="match status" value="1"/>
</dbReference>
<dbReference type="InterPro" id="IPR013656">
    <property type="entry name" value="PAS_4"/>
</dbReference>
<evidence type="ECO:0000259" key="17">
    <source>
        <dbReference type="PROSITE" id="PS50112"/>
    </source>
</evidence>
<evidence type="ECO:0000259" key="15">
    <source>
        <dbReference type="PROSITE" id="PS50109"/>
    </source>
</evidence>
<dbReference type="SMART" id="SM00091">
    <property type="entry name" value="PAS"/>
    <property type="match status" value="4"/>
</dbReference>
<dbReference type="OrthoDB" id="342253at2157"/>
<dbReference type="Pfam" id="PF08448">
    <property type="entry name" value="PAS_4"/>
    <property type="match status" value="1"/>
</dbReference>
<dbReference type="CDD" id="cd00156">
    <property type="entry name" value="REC"/>
    <property type="match status" value="1"/>
</dbReference>
<evidence type="ECO:0000256" key="2">
    <source>
        <dbReference type="ARBA" id="ARBA00004141"/>
    </source>
</evidence>
<keyword evidence="14" id="KW-0175">Coiled coil</keyword>
<dbReference type="FunFam" id="3.30.565.10:FF:000006">
    <property type="entry name" value="Sensor histidine kinase WalK"/>
    <property type="match status" value="1"/>
</dbReference>
<evidence type="ECO:0000256" key="7">
    <source>
        <dbReference type="ARBA" id="ARBA00022741"/>
    </source>
</evidence>
<dbReference type="CDD" id="cd00075">
    <property type="entry name" value="HATPase"/>
    <property type="match status" value="1"/>
</dbReference>
<dbReference type="GO" id="GO:0000155">
    <property type="term" value="F:phosphorelay sensor kinase activity"/>
    <property type="evidence" value="ECO:0007669"/>
    <property type="project" value="InterPro"/>
</dbReference>
<dbReference type="PRINTS" id="PR00344">
    <property type="entry name" value="BCTRLSENSOR"/>
</dbReference>
<feature type="domain" description="PAS" evidence="17">
    <location>
        <begin position="422"/>
        <end position="467"/>
    </location>
</feature>
<dbReference type="PANTHER" id="PTHR42878">
    <property type="entry name" value="TWO-COMPONENT HISTIDINE KINASE"/>
    <property type="match status" value="1"/>
</dbReference>
<dbReference type="Pfam" id="PF00512">
    <property type="entry name" value="HisKA"/>
    <property type="match status" value="1"/>
</dbReference>
<feature type="coiled-coil region" evidence="14">
    <location>
        <begin position="702"/>
        <end position="736"/>
    </location>
</feature>
<dbReference type="SMART" id="SM00086">
    <property type="entry name" value="PAC"/>
    <property type="match status" value="3"/>
</dbReference>
<dbReference type="InterPro" id="IPR000014">
    <property type="entry name" value="PAS"/>
</dbReference>
<evidence type="ECO:0000256" key="10">
    <source>
        <dbReference type="ARBA" id="ARBA00022989"/>
    </source>
</evidence>
<dbReference type="Pfam" id="PF00072">
    <property type="entry name" value="Response_reg"/>
    <property type="match status" value="1"/>
</dbReference>
<keyword evidence="20" id="KW-1185">Reference proteome</keyword>
<dbReference type="InterPro" id="IPR003661">
    <property type="entry name" value="HisK_dim/P_dom"/>
</dbReference>
<keyword evidence="5" id="KW-0808">Transferase</keyword>
<keyword evidence="4 13" id="KW-0597">Phosphoprotein</keyword>
<dbReference type="Pfam" id="PF02518">
    <property type="entry name" value="HATPase_c"/>
    <property type="match status" value="1"/>
</dbReference>
<dbReference type="EMBL" id="QGMZ01000027">
    <property type="protein sequence ID" value="PWR72394.1"/>
    <property type="molecule type" value="Genomic_DNA"/>
</dbReference>
<evidence type="ECO:0000256" key="6">
    <source>
        <dbReference type="ARBA" id="ARBA00022692"/>
    </source>
</evidence>
<dbReference type="CDD" id="cd00130">
    <property type="entry name" value="PAS"/>
    <property type="match status" value="4"/>
</dbReference>
<evidence type="ECO:0000313" key="20">
    <source>
        <dbReference type="Proteomes" id="UP000245934"/>
    </source>
</evidence>
<evidence type="ECO:0000256" key="12">
    <source>
        <dbReference type="ARBA" id="ARBA00023136"/>
    </source>
</evidence>
<dbReference type="SMART" id="SM00448">
    <property type="entry name" value="REC"/>
    <property type="match status" value="1"/>
</dbReference>
<dbReference type="PANTHER" id="PTHR42878:SF7">
    <property type="entry name" value="SENSOR HISTIDINE KINASE GLRK"/>
    <property type="match status" value="1"/>
</dbReference>
<evidence type="ECO:0000256" key="5">
    <source>
        <dbReference type="ARBA" id="ARBA00022679"/>
    </source>
</evidence>
<dbReference type="InterPro" id="IPR004358">
    <property type="entry name" value="Sig_transdc_His_kin-like_C"/>
</dbReference>
<dbReference type="CDD" id="cd00082">
    <property type="entry name" value="HisKA"/>
    <property type="match status" value="1"/>
</dbReference>
<evidence type="ECO:0000256" key="9">
    <source>
        <dbReference type="ARBA" id="ARBA00022840"/>
    </source>
</evidence>
<comment type="subcellular location">
    <subcellularLocation>
        <location evidence="2">Membrane</location>
        <topology evidence="2">Multi-pass membrane protein</topology>
    </subcellularLocation>
</comment>
<dbReference type="SUPFAM" id="SSF55874">
    <property type="entry name" value="ATPase domain of HSP90 chaperone/DNA topoisomerase II/histidine kinase"/>
    <property type="match status" value="1"/>
</dbReference>
<keyword evidence="8" id="KW-0418">Kinase</keyword>
<dbReference type="InterPro" id="IPR035965">
    <property type="entry name" value="PAS-like_dom_sf"/>
</dbReference>
<evidence type="ECO:0000259" key="16">
    <source>
        <dbReference type="PROSITE" id="PS50110"/>
    </source>
</evidence>
<dbReference type="Pfam" id="PF13426">
    <property type="entry name" value="PAS_9"/>
    <property type="match status" value="2"/>
</dbReference>
<dbReference type="PROSITE" id="PS50109">
    <property type="entry name" value="HIS_KIN"/>
    <property type="match status" value="1"/>
</dbReference>
<dbReference type="RefSeq" id="WP_109941454.1">
    <property type="nucleotide sequence ID" value="NZ_CP176366.1"/>
</dbReference>
<evidence type="ECO:0000256" key="13">
    <source>
        <dbReference type="PROSITE-ProRule" id="PRU00169"/>
    </source>
</evidence>
<protein>
    <recommendedName>
        <fullName evidence="3">histidine kinase</fullName>
        <ecNumber evidence="3">2.7.13.3</ecNumber>
    </recommendedName>
</protein>
<dbReference type="InterPro" id="IPR000700">
    <property type="entry name" value="PAS-assoc_C"/>
</dbReference>
<keyword evidence="10" id="KW-1133">Transmembrane helix</keyword>
<evidence type="ECO:0000256" key="3">
    <source>
        <dbReference type="ARBA" id="ARBA00012438"/>
    </source>
</evidence>
<dbReference type="PROSITE" id="PS50113">
    <property type="entry name" value="PAC"/>
    <property type="match status" value="2"/>
</dbReference>
<feature type="modified residue" description="4-aspartylphosphate" evidence="13">
    <location>
        <position position="53"/>
    </location>
</feature>
<evidence type="ECO:0000256" key="8">
    <source>
        <dbReference type="ARBA" id="ARBA00022777"/>
    </source>
</evidence>
<dbReference type="InterPro" id="IPR036097">
    <property type="entry name" value="HisK_dim/P_sf"/>
</dbReference>
<feature type="domain" description="Response regulatory" evidence="16">
    <location>
        <begin position="3"/>
        <end position="118"/>
    </location>
</feature>
<dbReference type="Gene3D" id="1.10.287.130">
    <property type="match status" value="1"/>
</dbReference>
<dbReference type="SMART" id="SM00388">
    <property type="entry name" value="HisKA"/>
    <property type="match status" value="1"/>
</dbReference>
<dbReference type="Gene3D" id="3.40.50.2300">
    <property type="match status" value="1"/>
</dbReference>
<name>A0A2V2MW59_9EURY</name>
<reference evidence="19 20" key="1">
    <citation type="submission" date="2018-05" db="EMBL/GenBank/DDBJ databases">
        <title>Draft genome of Methanospirillum stamsii Pt1.</title>
        <authorList>
            <person name="Dueholm M.S."/>
            <person name="Nielsen P.H."/>
            <person name="Bakmann L.F."/>
            <person name="Otzen D.E."/>
        </authorList>
    </citation>
    <scope>NUCLEOTIDE SEQUENCE [LARGE SCALE GENOMIC DNA]</scope>
    <source>
        <strain evidence="19 20">Pt1</strain>
    </source>
</reference>
<dbReference type="SUPFAM" id="SSF55785">
    <property type="entry name" value="PYP-like sensor domain (PAS domain)"/>
    <property type="match status" value="4"/>
</dbReference>
<dbReference type="InterPro" id="IPR011006">
    <property type="entry name" value="CheY-like_superfamily"/>
</dbReference>
<evidence type="ECO:0000313" key="19">
    <source>
        <dbReference type="EMBL" id="PWR72394.1"/>
    </source>
</evidence>
<dbReference type="SUPFAM" id="SSF47384">
    <property type="entry name" value="Homodimeric domain of signal transducing histidine kinase"/>
    <property type="match status" value="1"/>
</dbReference>
<dbReference type="EC" id="2.7.13.3" evidence="3"/>
<keyword evidence="9" id="KW-0067">ATP-binding</keyword>
<feature type="domain" description="PAS" evidence="17">
    <location>
        <begin position="587"/>
        <end position="657"/>
    </location>
</feature>
<keyword evidence="7" id="KW-0547">Nucleotide-binding</keyword>
<proteinExistence type="predicted"/>
<organism evidence="19 20">
    <name type="scientific">Methanospirillum stamsii</name>
    <dbReference type="NCBI Taxonomy" id="1277351"/>
    <lineage>
        <taxon>Archaea</taxon>
        <taxon>Methanobacteriati</taxon>
        <taxon>Methanobacteriota</taxon>
        <taxon>Stenosarchaea group</taxon>
        <taxon>Methanomicrobia</taxon>
        <taxon>Methanomicrobiales</taxon>
        <taxon>Methanospirillaceae</taxon>
        <taxon>Methanospirillum</taxon>
    </lineage>
</organism>
<dbReference type="AlphaFoldDB" id="A0A2V2MW59"/>
<dbReference type="Gene3D" id="3.30.565.10">
    <property type="entry name" value="Histidine kinase-like ATPase, C-terminal domain"/>
    <property type="match status" value="1"/>
</dbReference>
<dbReference type="GO" id="GO:0007234">
    <property type="term" value="P:osmosensory signaling via phosphorelay pathway"/>
    <property type="evidence" value="ECO:0007669"/>
    <property type="project" value="TreeGrafter"/>
</dbReference>
<evidence type="ECO:0000256" key="11">
    <source>
        <dbReference type="ARBA" id="ARBA00023012"/>
    </source>
</evidence>
<accession>A0A2V2MW59</accession>
<dbReference type="GeneID" id="97608315"/>
<dbReference type="GO" id="GO:0000156">
    <property type="term" value="F:phosphorelay response regulator activity"/>
    <property type="evidence" value="ECO:0007669"/>
    <property type="project" value="TreeGrafter"/>
</dbReference>
<comment type="caution">
    <text evidence="19">The sequence shown here is derived from an EMBL/GenBank/DDBJ whole genome shotgun (WGS) entry which is preliminary data.</text>
</comment>
<comment type="catalytic activity">
    <reaction evidence="1">
        <text>ATP + protein L-histidine = ADP + protein N-phospho-L-histidine.</text>
        <dbReference type="EC" id="2.7.13.3"/>
    </reaction>
</comment>
<dbReference type="NCBIfam" id="TIGR00229">
    <property type="entry name" value="sensory_box"/>
    <property type="match status" value="4"/>
</dbReference>
<sequence>MISVLYVDDDESFCGFFKIFMEKSGGFAVTTVRSGKSAVDLILSGIFDIVVSDYQMPGMNGIDLLKAYRQAGSQVPFILFTGKGREEVIIEAINSGVAFYLQKGGDPVSLFAELAHKIRQAVRAEEALRSLRESEEQFRLLFETASDGILLLSDWIIKDCNDQAARMFQTSRESLIGRDFALLAPNVQPDGNRSREKLESIIHTASGGENVFIRWKCLRVDHTEFDAEISINQLVIREDVLHQAIIRDITERLKAEIELEQRNIDLSAAYEELIASGEEIKYRLEELRLSKEQLQESEERYRDLADLLPEGVFECTSDGNITYVNRQARLLFGYEDSDLENLFVYQFLSLQDRARAMETMHDVITKGISEPHEYSAIRSDGKEFSVIIHSSQAVRNGVIVGIRGVIVNISERKRAENEIKESKQQLADVIEFYPDATMVINTSGEVLFWNRAMVHMTHINAEDIIGKGNYEYSIPFYGQRRPILVDLALHPDSLIEYEYINVSHDGDAIIGEKYMPEPGWEKRWLWGVAAPLRNAHGTIVGAIECIRDITRRKEDEEKLLKSQEELESLVAERTSELVQVNLALRESEERYRTLVELSPDAIYVHDGEQLLFVNPAGLQLLGAQHEDQVLHRHPFDFIHPDYIPLVKQRTERTLIKMLPSPSEEEVFLNVHGKKVDVEVSSMPISFQGKRAILIVAWDIGARKKAEAQLREYASVLEDKNRELDFLTNRLLTMNRDLDERVKERTIEVSKLLRQKDDFINQLGHDLKTPLTPLIALLPHLVREETDSEKRELYSVFLRSVYSIREQTDKILTLARLSRQEGITDFEMIHPTALIKQSVDKNWFFIEKKNLTVNVQVPDDLVIPFSTRDASSVFDNLISNAIKYTPNNGFVRVYADINPDTVTITVEDTGIGLSKEEAGQVFDEFYMVDRSRHDRQSSGLGLAIVKRIINMYGGNVWVESEGKNMGSRFTICIPLSNTGCFTVPSEN</sequence>
<dbReference type="InterPro" id="IPR005467">
    <property type="entry name" value="His_kinase_dom"/>
</dbReference>
<evidence type="ECO:0000256" key="1">
    <source>
        <dbReference type="ARBA" id="ARBA00000085"/>
    </source>
</evidence>
<dbReference type="SUPFAM" id="SSF52172">
    <property type="entry name" value="CheY-like"/>
    <property type="match status" value="1"/>
</dbReference>
<dbReference type="InterPro" id="IPR003594">
    <property type="entry name" value="HATPase_dom"/>
</dbReference>
<dbReference type="PROSITE" id="PS50110">
    <property type="entry name" value="RESPONSE_REGULATORY"/>
    <property type="match status" value="1"/>
</dbReference>
<evidence type="ECO:0000256" key="4">
    <source>
        <dbReference type="ARBA" id="ARBA00022553"/>
    </source>
</evidence>
<dbReference type="PROSITE" id="PS50112">
    <property type="entry name" value="PAS"/>
    <property type="match status" value="3"/>
</dbReference>
<dbReference type="InterPro" id="IPR001789">
    <property type="entry name" value="Sig_transdc_resp-reg_receiver"/>
</dbReference>
<keyword evidence="11" id="KW-0902">Two-component regulatory system</keyword>
<evidence type="ECO:0000259" key="18">
    <source>
        <dbReference type="PROSITE" id="PS50113"/>
    </source>
</evidence>
<feature type="domain" description="PAS" evidence="17">
    <location>
        <begin position="297"/>
        <end position="367"/>
    </location>
</feature>
<dbReference type="Proteomes" id="UP000245934">
    <property type="component" value="Unassembled WGS sequence"/>
</dbReference>
<feature type="domain" description="PAC" evidence="18">
    <location>
        <begin position="493"/>
        <end position="561"/>
    </location>
</feature>
<dbReference type="InterPro" id="IPR050351">
    <property type="entry name" value="BphY/WalK/GraS-like"/>
</dbReference>
<gene>
    <name evidence="19" type="ORF">DLD82_12460</name>
</gene>
<dbReference type="GO" id="GO:0016020">
    <property type="term" value="C:membrane"/>
    <property type="evidence" value="ECO:0007669"/>
    <property type="project" value="UniProtKB-SubCell"/>
</dbReference>
<evidence type="ECO:0000256" key="14">
    <source>
        <dbReference type="SAM" id="Coils"/>
    </source>
</evidence>